<dbReference type="AlphaFoldDB" id="A0AAV4MHH2"/>
<reference evidence="1 2" key="1">
    <citation type="submission" date="2021-06" db="EMBL/GenBank/DDBJ databases">
        <title>Caerostris extrusa draft genome.</title>
        <authorList>
            <person name="Kono N."/>
            <person name="Arakawa K."/>
        </authorList>
    </citation>
    <scope>NUCLEOTIDE SEQUENCE [LARGE SCALE GENOMIC DNA]</scope>
</reference>
<evidence type="ECO:0000313" key="2">
    <source>
        <dbReference type="Proteomes" id="UP001054945"/>
    </source>
</evidence>
<accession>A0AAV4MHH2</accession>
<name>A0AAV4MHH2_CAEEX</name>
<dbReference type="Proteomes" id="UP001054945">
    <property type="component" value="Unassembled WGS sequence"/>
</dbReference>
<keyword evidence="2" id="KW-1185">Reference proteome</keyword>
<dbReference type="EMBL" id="BPLR01002223">
    <property type="protein sequence ID" value="GIX71466.1"/>
    <property type="molecule type" value="Genomic_DNA"/>
</dbReference>
<proteinExistence type="predicted"/>
<gene>
    <name evidence="1" type="ORF">CEXT_92031</name>
</gene>
<organism evidence="1 2">
    <name type="scientific">Caerostris extrusa</name>
    <name type="common">Bark spider</name>
    <name type="synonym">Caerostris bankana</name>
    <dbReference type="NCBI Taxonomy" id="172846"/>
    <lineage>
        <taxon>Eukaryota</taxon>
        <taxon>Metazoa</taxon>
        <taxon>Ecdysozoa</taxon>
        <taxon>Arthropoda</taxon>
        <taxon>Chelicerata</taxon>
        <taxon>Arachnida</taxon>
        <taxon>Araneae</taxon>
        <taxon>Araneomorphae</taxon>
        <taxon>Entelegynae</taxon>
        <taxon>Araneoidea</taxon>
        <taxon>Araneidae</taxon>
        <taxon>Caerostris</taxon>
    </lineage>
</organism>
<evidence type="ECO:0000313" key="1">
    <source>
        <dbReference type="EMBL" id="GIX71466.1"/>
    </source>
</evidence>
<sequence>MQQDDLKLLSFIAFKSSLCFYHYLPIPGLAAFWEIWLTFQLPLSLLLGHLADHAGCHKLTSILPGLTSHQRYAWYTQTWLQELRALTLQRNVKLHQIPDSIKAQKMDDLANEHSIRDWIAEVNFALPGVTNFLSQFIPPIESYCNSLDAANLLLNGGKHSNF</sequence>
<comment type="caution">
    <text evidence="1">The sequence shown here is derived from an EMBL/GenBank/DDBJ whole genome shotgun (WGS) entry which is preliminary data.</text>
</comment>
<protein>
    <submittedName>
        <fullName evidence="1">Uncharacterized protein</fullName>
    </submittedName>
</protein>